<accession>A0A849A6W1</accession>
<dbReference type="SUPFAM" id="SSF103473">
    <property type="entry name" value="MFS general substrate transporter"/>
    <property type="match status" value="1"/>
</dbReference>
<dbReference type="EMBL" id="JABEND010000005">
    <property type="protein sequence ID" value="NNG36245.1"/>
    <property type="molecule type" value="Genomic_DNA"/>
</dbReference>
<dbReference type="InterPro" id="IPR036259">
    <property type="entry name" value="MFS_trans_sf"/>
</dbReference>
<dbReference type="Pfam" id="PF07690">
    <property type="entry name" value="MFS_1"/>
    <property type="match status" value="2"/>
</dbReference>
<dbReference type="Gene3D" id="1.20.1250.20">
    <property type="entry name" value="MFS general substrate transporter like domains"/>
    <property type="match status" value="1"/>
</dbReference>
<reference evidence="8 9" key="1">
    <citation type="submission" date="2020-05" db="EMBL/GenBank/DDBJ databases">
        <title>Nakamurella sp. DB0629 isolated from air conditioner.</title>
        <authorList>
            <person name="Kim D.H."/>
            <person name="Kim D.-U."/>
        </authorList>
    </citation>
    <scope>NUCLEOTIDE SEQUENCE [LARGE SCALE GENOMIC DNA]</scope>
    <source>
        <strain evidence="8 9">DB0629</strain>
    </source>
</reference>
<keyword evidence="9" id="KW-1185">Reference proteome</keyword>
<evidence type="ECO:0000256" key="1">
    <source>
        <dbReference type="ARBA" id="ARBA00004651"/>
    </source>
</evidence>
<evidence type="ECO:0000313" key="8">
    <source>
        <dbReference type="EMBL" id="NNG36245.1"/>
    </source>
</evidence>
<feature type="transmembrane region" description="Helical" evidence="6">
    <location>
        <begin position="120"/>
        <end position="145"/>
    </location>
</feature>
<dbReference type="CDD" id="cd17321">
    <property type="entry name" value="MFS_MMR_MDR_like"/>
    <property type="match status" value="1"/>
</dbReference>
<dbReference type="AlphaFoldDB" id="A0A849A6W1"/>
<feature type="transmembrane region" description="Helical" evidence="6">
    <location>
        <begin position="369"/>
        <end position="395"/>
    </location>
</feature>
<dbReference type="InterPro" id="IPR011701">
    <property type="entry name" value="MFS"/>
</dbReference>
<dbReference type="PROSITE" id="PS50850">
    <property type="entry name" value="MFS"/>
    <property type="match status" value="1"/>
</dbReference>
<feature type="transmembrane region" description="Helical" evidence="6">
    <location>
        <begin position="240"/>
        <end position="261"/>
    </location>
</feature>
<keyword evidence="3 6" id="KW-1133">Transmembrane helix</keyword>
<evidence type="ECO:0000256" key="3">
    <source>
        <dbReference type="ARBA" id="ARBA00022989"/>
    </source>
</evidence>
<feature type="transmembrane region" description="Helical" evidence="6">
    <location>
        <begin position="478"/>
        <end position="498"/>
    </location>
</feature>
<feature type="transmembrane region" description="Helical" evidence="6">
    <location>
        <begin position="282"/>
        <end position="302"/>
    </location>
</feature>
<feature type="transmembrane region" description="Helical" evidence="6">
    <location>
        <begin position="314"/>
        <end position="334"/>
    </location>
</feature>
<feature type="transmembrane region" description="Helical" evidence="6">
    <location>
        <begin position="216"/>
        <end position="234"/>
    </location>
</feature>
<evidence type="ECO:0000256" key="5">
    <source>
        <dbReference type="SAM" id="MobiDB-lite"/>
    </source>
</evidence>
<feature type="transmembrane region" description="Helical" evidence="6">
    <location>
        <begin position="346"/>
        <end position="363"/>
    </location>
</feature>
<feature type="transmembrane region" description="Helical" evidence="6">
    <location>
        <begin position="183"/>
        <end position="204"/>
    </location>
</feature>
<feature type="transmembrane region" description="Helical" evidence="6">
    <location>
        <begin position="63"/>
        <end position="83"/>
    </location>
</feature>
<dbReference type="PANTHER" id="PTHR42718:SF42">
    <property type="entry name" value="EXPORT PROTEIN"/>
    <property type="match status" value="1"/>
</dbReference>
<keyword evidence="4 6" id="KW-0472">Membrane</keyword>
<evidence type="ECO:0000256" key="6">
    <source>
        <dbReference type="SAM" id="Phobius"/>
    </source>
</evidence>
<comment type="caution">
    <text evidence="8">The sequence shown here is derived from an EMBL/GenBank/DDBJ whole genome shotgun (WGS) entry which is preliminary data.</text>
</comment>
<dbReference type="PANTHER" id="PTHR42718">
    <property type="entry name" value="MAJOR FACILITATOR SUPERFAMILY MULTIDRUG TRANSPORTER MFSC"/>
    <property type="match status" value="1"/>
</dbReference>
<evidence type="ECO:0000256" key="4">
    <source>
        <dbReference type="ARBA" id="ARBA00023136"/>
    </source>
</evidence>
<dbReference type="Proteomes" id="UP000562984">
    <property type="component" value="Unassembled WGS sequence"/>
</dbReference>
<dbReference type="GO" id="GO:0005886">
    <property type="term" value="C:plasma membrane"/>
    <property type="evidence" value="ECO:0007669"/>
    <property type="project" value="UniProtKB-SubCell"/>
</dbReference>
<feature type="transmembrane region" description="Helical" evidence="6">
    <location>
        <begin position="157"/>
        <end position="177"/>
    </location>
</feature>
<feature type="domain" description="Major facilitator superfamily (MFS) profile" evidence="7">
    <location>
        <begin position="29"/>
        <end position="502"/>
    </location>
</feature>
<feature type="transmembrane region" description="Helical" evidence="6">
    <location>
        <begin position="95"/>
        <end position="114"/>
    </location>
</feature>
<dbReference type="PRINTS" id="PR01036">
    <property type="entry name" value="TCRTETB"/>
</dbReference>
<evidence type="ECO:0000313" key="9">
    <source>
        <dbReference type="Proteomes" id="UP000562984"/>
    </source>
</evidence>
<comment type="subcellular location">
    <subcellularLocation>
        <location evidence="1">Cell membrane</location>
        <topology evidence="1">Multi-pass membrane protein</topology>
    </subcellularLocation>
</comment>
<feature type="region of interest" description="Disordered" evidence="5">
    <location>
        <begin position="1"/>
        <end position="20"/>
    </location>
</feature>
<gene>
    <name evidence="8" type="ORF">HKD39_11070</name>
</gene>
<name>A0A849A6W1_9ACTN</name>
<feature type="compositionally biased region" description="Polar residues" evidence="5">
    <location>
        <begin position="1"/>
        <end position="15"/>
    </location>
</feature>
<keyword evidence="2 6" id="KW-0812">Transmembrane</keyword>
<dbReference type="InterPro" id="IPR020846">
    <property type="entry name" value="MFS_dom"/>
</dbReference>
<evidence type="ECO:0000256" key="2">
    <source>
        <dbReference type="ARBA" id="ARBA00022692"/>
    </source>
</evidence>
<dbReference type="RefSeq" id="WP_171199914.1">
    <property type="nucleotide sequence ID" value="NZ_JABEND010000005.1"/>
</dbReference>
<proteinExistence type="predicted"/>
<dbReference type="GO" id="GO:0022857">
    <property type="term" value="F:transmembrane transporter activity"/>
    <property type="evidence" value="ECO:0007669"/>
    <property type="project" value="InterPro"/>
</dbReference>
<organism evidence="8 9">
    <name type="scientific">Nakamurella aerolata</name>
    <dbReference type="NCBI Taxonomy" id="1656892"/>
    <lineage>
        <taxon>Bacteria</taxon>
        <taxon>Bacillati</taxon>
        <taxon>Actinomycetota</taxon>
        <taxon>Actinomycetes</taxon>
        <taxon>Nakamurellales</taxon>
        <taxon>Nakamurellaceae</taxon>
        <taxon>Nakamurella</taxon>
    </lineage>
</organism>
<feature type="transmembrane region" description="Helical" evidence="6">
    <location>
        <begin position="27"/>
        <end position="51"/>
    </location>
</feature>
<protein>
    <submittedName>
        <fullName evidence="8">MFS transporter</fullName>
    </submittedName>
</protein>
<evidence type="ECO:0000259" key="7">
    <source>
        <dbReference type="PROSITE" id="PS50850"/>
    </source>
</evidence>
<dbReference type="Gene3D" id="1.20.1720.10">
    <property type="entry name" value="Multidrug resistance protein D"/>
    <property type="match status" value="1"/>
</dbReference>
<sequence>MTTSQQRDNAQSPADSDTFGRSGARRWWVLVVMCLAMLVLQMDAMVLNVALPTLATDLGADDGQLQLILTAYMVPFAGLLLLAGSLSDRFGRRRLLIIGLVVFGVASGFAAWAGNPEVLIATRFGMGVGGALMMPSTMSILIVSFPDETERRKAMSAFAVMSVLGLVGGPLVGGFLLQHFWWGSVFLLNVPLVVLALIAAATLLTESTGPARRFDPLGAALSMVWTATLIWAIVELPDGLTPPVLIALIVAGVSLAVFVVWEWRSRHPMVPIGLFGNRDFSGSCFSILLVMFAYGGFLLVLTQYLQSVQGRTPTAAALALLPVVIAMIVMQPIATAIGQRTGQKPLLLAGLLLLAAAFVLLALCDEDTGWWQLAGILALFGVGGGVAQPAAMTILTGAIPHEHAGVGSALNDTMLQTGSAFGVAVLGSILAGGYSGRLGEAPGPARESLAGALQYAAVRRDSALAQTARDAFVGSMQLTLAVSAAVVVLGAALAAALVRRRQLTPAAG</sequence>
<feature type="transmembrane region" description="Helical" evidence="6">
    <location>
        <begin position="415"/>
        <end position="434"/>
    </location>
</feature>